<evidence type="ECO:0000256" key="1">
    <source>
        <dbReference type="SAM" id="MobiDB-lite"/>
    </source>
</evidence>
<reference evidence="2 3" key="2">
    <citation type="submission" date="2018-11" db="EMBL/GenBank/DDBJ databases">
        <authorList>
            <consortium name="Pathogen Informatics"/>
        </authorList>
    </citation>
    <scope>NUCLEOTIDE SEQUENCE [LARGE SCALE GENOMIC DNA]</scope>
    <source>
        <strain evidence="2 3">Egypt</strain>
    </source>
</reference>
<evidence type="ECO:0000313" key="3">
    <source>
        <dbReference type="Proteomes" id="UP000272942"/>
    </source>
</evidence>
<dbReference type="AlphaFoldDB" id="A0A183A810"/>
<evidence type="ECO:0000313" key="4">
    <source>
        <dbReference type="WBParaSite" id="ECPE_0000309801-mRNA-1"/>
    </source>
</evidence>
<feature type="compositionally biased region" description="Basic and acidic residues" evidence="1">
    <location>
        <begin position="85"/>
        <end position="97"/>
    </location>
</feature>
<dbReference type="WBParaSite" id="ECPE_0000309801-mRNA-1">
    <property type="protein sequence ID" value="ECPE_0000309801-mRNA-1"/>
    <property type="gene ID" value="ECPE_0000309801"/>
</dbReference>
<evidence type="ECO:0000313" key="2">
    <source>
        <dbReference type="EMBL" id="VDP68416.1"/>
    </source>
</evidence>
<keyword evidence="3" id="KW-1185">Reference proteome</keyword>
<protein>
    <submittedName>
        <fullName evidence="2 4">Uncharacterized protein</fullName>
    </submittedName>
</protein>
<dbReference type="OrthoDB" id="265044at2759"/>
<feature type="compositionally biased region" description="Polar residues" evidence="1">
    <location>
        <begin position="50"/>
        <end position="65"/>
    </location>
</feature>
<gene>
    <name evidence="2" type="ORF">ECPE_LOCUS3095</name>
</gene>
<feature type="region of interest" description="Disordered" evidence="1">
    <location>
        <begin position="50"/>
        <end position="117"/>
    </location>
</feature>
<proteinExistence type="predicted"/>
<name>A0A183A810_9TREM</name>
<reference evidence="4" key="1">
    <citation type="submission" date="2016-06" db="UniProtKB">
        <authorList>
            <consortium name="WormBaseParasite"/>
        </authorList>
    </citation>
    <scope>IDENTIFICATION</scope>
</reference>
<accession>A0A183A810</accession>
<sequence length="117" mass="13215">METSAKANSNVKEVFQELLRMETRRNMTLVGEVKNRSRFSRFFRRRYTTLPESSSRVTAATSDGSLESPDLPRQLNTSPVVPGENAKEKKSKLSEFLKRKKSKSPTSNSTKGENSKS</sequence>
<organism evidence="4">
    <name type="scientific">Echinostoma caproni</name>
    <dbReference type="NCBI Taxonomy" id="27848"/>
    <lineage>
        <taxon>Eukaryota</taxon>
        <taxon>Metazoa</taxon>
        <taxon>Spiralia</taxon>
        <taxon>Lophotrochozoa</taxon>
        <taxon>Platyhelminthes</taxon>
        <taxon>Trematoda</taxon>
        <taxon>Digenea</taxon>
        <taxon>Plagiorchiida</taxon>
        <taxon>Echinostomata</taxon>
        <taxon>Echinostomatoidea</taxon>
        <taxon>Echinostomatidae</taxon>
        <taxon>Echinostoma</taxon>
    </lineage>
</organism>
<dbReference type="EMBL" id="UZAN01040091">
    <property type="protein sequence ID" value="VDP68416.1"/>
    <property type="molecule type" value="Genomic_DNA"/>
</dbReference>
<dbReference type="Proteomes" id="UP000272942">
    <property type="component" value="Unassembled WGS sequence"/>
</dbReference>